<dbReference type="PANTHER" id="PTHR11439">
    <property type="entry name" value="GAG-POL-RELATED RETROTRANSPOSON"/>
    <property type="match status" value="1"/>
</dbReference>
<protein>
    <recommendedName>
        <fullName evidence="3">Mitochondrial protein</fullName>
    </recommendedName>
</protein>
<dbReference type="PANTHER" id="PTHR11439:SF450">
    <property type="entry name" value="REVERSE TRANSCRIPTASE TY1_COPIA-TYPE DOMAIN-CONTAINING PROTEIN"/>
    <property type="match status" value="1"/>
</dbReference>
<sequence length="158" mass="17750">MLNMLKRTNMLGAKPIPTLTVSNLCISKTLESSLPNPTEYRRFVGALQYATLTHPDIAFAVNKACQFMSTPTDLIRYIKSTLSLGLHITTSYYSQLSAFSDADWADCLDDRKSTGAYLIYHGPNLIPWQTRKQDTVARSSTESEYRALALATTKFTWL</sequence>
<organism evidence="1 2">
    <name type="scientific">Cephalotus follicularis</name>
    <name type="common">Albany pitcher plant</name>
    <dbReference type="NCBI Taxonomy" id="3775"/>
    <lineage>
        <taxon>Eukaryota</taxon>
        <taxon>Viridiplantae</taxon>
        <taxon>Streptophyta</taxon>
        <taxon>Embryophyta</taxon>
        <taxon>Tracheophyta</taxon>
        <taxon>Spermatophyta</taxon>
        <taxon>Magnoliopsida</taxon>
        <taxon>eudicotyledons</taxon>
        <taxon>Gunneridae</taxon>
        <taxon>Pentapetalae</taxon>
        <taxon>rosids</taxon>
        <taxon>fabids</taxon>
        <taxon>Oxalidales</taxon>
        <taxon>Cephalotaceae</taxon>
        <taxon>Cephalotus</taxon>
    </lineage>
</organism>
<gene>
    <name evidence="1" type="ORF">CFOL_v3_12468</name>
</gene>
<dbReference type="InParanoid" id="A0A1Q3BLW6"/>
<dbReference type="AlphaFoldDB" id="A0A1Q3BLW6"/>
<name>A0A1Q3BLW6_CEPFO</name>
<evidence type="ECO:0000313" key="1">
    <source>
        <dbReference type="EMBL" id="GAV68965.1"/>
    </source>
</evidence>
<reference evidence="2" key="1">
    <citation type="submission" date="2016-04" db="EMBL/GenBank/DDBJ databases">
        <title>Cephalotus genome sequencing.</title>
        <authorList>
            <person name="Fukushima K."/>
            <person name="Hasebe M."/>
            <person name="Fang X."/>
        </authorList>
    </citation>
    <scope>NUCLEOTIDE SEQUENCE [LARGE SCALE GENOMIC DNA]</scope>
    <source>
        <strain evidence="2">cv. St1</strain>
    </source>
</reference>
<dbReference type="Proteomes" id="UP000187406">
    <property type="component" value="Unassembled WGS sequence"/>
</dbReference>
<dbReference type="OrthoDB" id="1931513at2759"/>
<keyword evidence="2" id="KW-1185">Reference proteome</keyword>
<accession>A0A1Q3BLW6</accession>
<evidence type="ECO:0008006" key="3">
    <source>
        <dbReference type="Google" id="ProtNLM"/>
    </source>
</evidence>
<comment type="caution">
    <text evidence="1">The sequence shown here is derived from an EMBL/GenBank/DDBJ whole genome shotgun (WGS) entry which is preliminary data.</text>
</comment>
<dbReference type="EMBL" id="BDDD01000674">
    <property type="protein sequence ID" value="GAV68965.1"/>
    <property type="molecule type" value="Genomic_DNA"/>
</dbReference>
<evidence type="ECO:0000313" key="2">
    <source>
        <dbReference type="Proteomes" id="UP000187406"/>
    </source>
</evidence>
<proteinExistence type="predicted"/>
<dbReference type="STRING" id="3775.A0A1Q3BLW6"/>
<dbReference type="CDD" id="cd09272">
    <property type="entry name" value="RNase_HI_RT_Ty1"/>
    <property type="match status" value="1"/>
</dbReference>